<dbReference type="InterPro" id="IPR017441">
    <property type="entry name" value="Protein_kinase_ATP_BS"/>
</dbReference>
<evidence type="ECO:0000313" key="4">
    <source>
        <dbReference type="EMBL" id="PNH01264.1"/>
    </source>
</evidence>
<feature type="region of interest" description="Disordered" evidence="2">
    <location>
        <begin position="1010"/>
        <end position="1034"/>
    </location>
</feature>
<feature type="region of interest" description="Disordered" evidence="2">
    <location>
        <begin position="78"/>
        <end position="102"/>
    </location>
</feature>
<evidence type="ECO:0000259" key="3">
    <source>
        <dbReference type="PROSITE" id="PS50011"/>
    </source>
</evidence>
<evidence type="ECO:0000256" key="2">
    <source>
        <dbReference type="SAM" id="MobiDB-lite"/>
    </source>
</evidence>
<dbReference type="SUPFAM" id="SSF56112">
    <property type="entry name" value="Protein kinase-like (PK-like)"/>
    <property type="match status" value="1"/>
</dbReference>
<dbReference type="Proteomes" id="UP000236333">
    <property type="component" value="Unassembled WGS sequence"/>
</dbReference>
<organism evidence="4 5">
    <name type="scientific">Tetrabaena socialis</name>
    <dbReference type="NCBI Taxonomy" id="47790"/>
    <lineage>
        <taxon>Eukaryota</taxon>
        <taxon>Viridiplantae</taxon>
        <taxon>Chlorophyta</taxon>
        <taxon>core chlorophytes</taxon>
        <taxon>Chlorophyceae</taxon>
        <taxon>CS clade</taxon>
        <taxon>Chlamydomonadales</taxon>
        <taxon>Tetrabaenaceae</taxon>
        <taxon>Tetrabaena</taxon>
    </lineage>
</organism>
<feature type="region of interest" description="Disordered" evidence="2">
    <location>
        <begin position="1589"/>
        <end position="1626"/>
    </location>
</feature>
<dbReference type="GO" id="GO:0005524">
    <property type="term" value="F:ATP binding"/>
    <property type="evidence" value="ECO:0007669"/>
    <property type="project" value="UniProtKB-UniRule"/>
</dbReference>
<protein>
    <submittedName>
        <fullName evidence="4">Putative serine/threonine-protein kinase</fullName>
    </submittedName>
</protein>
<feature type="domain" description="Protein kinase" evidence="3">
    <location>
        <begin position="1389"/>
        <end position="1770"/>
    </location>
</feature>
<dbReference type="EMBL" id="PGGS01000959">
    <property type="protein sequence ID" value="PNH01264.1"/>
    <property type="molecule type" value="Genomic_DNA"/>
</dbReference>
<feature type="compositionally biased region" description="Pro residues" evidence="2">
    <location>
        <begin position="926"/>
        <end position="936"/>
    </location>
</feature>
<dbReference type="SMART" id="SM00220">
    <property type="entry name" value="S_TKc"/>
    <property type="match status" value="1"/>
</dbReference>
<feature type="binding site" evidence="1">
    <location>
        <position position="1416"/>
    </location>
    <ligand>
        <name>ATP</name>
        <dbReference type="ChEBI" id="CHEBI:30616"/>
    </ligand>
</feature>
<feature type="compositionally biased region" description="Pro residues" evidence="2">
    <location>
        <begin position="881"/>
        <end position="893"/>
    </location>
</feature>
<feature type="region of interest" description="Disordered" evidence="2">
    <location>
        <begin position="1081"/>
        <end position="1102"/>
    </location>
</feature>
<sequence>MTLTARELLAWAGPLPNGVLSLMPETRDDAAPGGGVPLLLPGASVALAGRGSVVPARLLAQGPSGNHAWVPGGQTQASLVQAPTGASEQVPQPLEAPPPSPMPAAPEPPFTLITWWQLATELQMSGPAVELPPGQVLQPPDVPPPAPMPAAPEPPFTAITWWQLVTELQTSGPAVGLAPGQDLTLTSLSLLLVDLSAPLGYHVTLPTLALASLFAVPVSAKLLLQDMVVVLSAVDLQLVLDGICSVFDTDAFPYSPGVVVDGFVVRLIDHTSRAPDENGTAGAGGEVRWINVTLTCPGCEINYPPCAARPIREGWELDAAVLQPLLEATVGPMMLSLAPDVALPAGGSWTQVMVPVNRLLVLIGDPSLQLRRGRPTTLDLAGVEGAWAVMRDGRFPWIPQGSAQLRDLKLVNLPYSSMPRESLGLLALSMQSFGLTWQDASGPASNDDQPPQLRVSRCTLVVSDPELAFLARAAAASASSLGQPNLTALFGDEAGQPRVGGDPLMDGAEGTLLLEFLQLRSLVGVTFTNVTLVSASRYLGTHRNVSSFAALPGLPPLLPSAFVWPPLLIYDRDVALQWGSAGTLVASSLEEALLAVGSCGQAPSGHTVIMLSSTDDQSVPPVASGGQLRQLALTHSLLAAAESCVVAGYPPALSGRRTFVNMQGAISRLQLSSPITLRDLVLYNLAPGGTYPLPGVSEDGSVEALPLAPQLQGADAPWANSSLPLWYFQCARSAEELRQLVLAAGGEASTAPAPRLVLSKVTLVVPEAEWRALAAAVLLQHAPAAMEAAQQQQRVASYSYASGVLLLSEARWYGVYGMDVTVSYTLPDDAPPGAALLSYPPLVLPYQELADLNIDIEVDFSLPPPSAPSQRTPPDLATTSPPTPTMAQPPPAQPLGSDPINTPIGDSAAGRGSAELSPTGRSPLLPTSPAPRPDAPPSANGQLPQQQHHQQQQPLGTDGLPGEGLQGGASRGAKPAWRVPVAATVSTVGGVVGLAAAVCIVLAFVRRRRQRGSGATETGPGWISKHTCAATGRPRSGPSAWGVLLPMTGAQASMVCIRLDSLHEKEHVAATTVACDLTSSSGVGSTDVGAPEQEGSGSRQWSVRGAHQRSLACLIAGSNTAGSAAATSFTVTTTTTARASSQTSMVRAVVVVAAADRAASLSAIWRRMTAKARSGGGAPNGGSSARAPPDPGVAPMGQGIPAGTVEVAAKAGMGEEDATGASGSQGSVRALRLTPLVLASRHALQLALLRLAEAEVEAAAAAAVASGASSADEAALWAAQAVERVQDVQLDCMLPAIAASALGIPPPAPDAVGSLPWGRGPRPSEQPLEEELQAYFTNLADSVMRAMESRQTGLSPVDESVRQQGGKGGAQQMARSIQLLHAQLRDPDLEVHAVLGFGSYGVVYRGVWRGLPVAVKVLVVPAAATGVEGLPALAGSRDARTRQRAVLEAAISLSMSHPNVVATFAYELKPLVQQPSPGSTPNRGSEPISGGDRGGAALCVEAADGHKLYIVQELCNGGSLAQALAAGMAGNIIAGGLSRRLALRLALDVAMGMAHVHGCRIVHGDLNPDNVLLSSGACYNDQCAKQMEAAAGERPHGPASAGPSLGLGPSPSPGRRVSRGVGSSSGDTLPLTLTAKVADFGLSLPLQEGATHTSNRFQGTPLYCAPEVISAGHLSAKADVWSFGLMLLELFYGCTMARIRSVHDTVQCGLRQGGPLAAGLPQARSIEYAHGLPPAGTAAPSFFCAPDAAKKVAAAAEADRANPARAHKTQLQRARGSAQKHLRQSQARVQDDMNAQAACPALYLLLLLLAAASVPCRALRVGFGETTLTARKLLTWAGPLPNGILSLVPETRDDAAPGEGGPLQLPAASVTLAGRGSAAPARLLALALPDLTWGPDGQVQAPTGASRQVLQSLEAPPPSPMPAAPEPPFTAITSWHLVTELNMSRPAVGLAPGQDLTLSSLSLFLGDLTAPLGYQVTLPTLALASLFAVPAGARLLLQDVVVVLPIYQLYFAMYGICSVFDTDAFPYSPGVVVEGGVIHLIDHTSRAPDENGTAGAGGEVRWINVTLMCPGDGVMLPPCAARPIREGWELDGAVLRSMLEATVGPVMLSLAVDVALPAGGSWTQVTVPAGRLLVLIGDPSLPRATTLDLAGVESAWAFARSGTHPLDGRTLPAGSAYLRDLQLVNLPYSSVPRDSLGLLALSMQSFGFTRQDASGPASNDDQPPQLRVSRCTLVVSDPELAFLARAAAASASGQGQPNLTALFGDEAGRQPRVGGGPLMDGAEGSMLLEFLQLRSLVTFTNVTLVSASRYSGTNRNVSSFAALPGLPPLLPSALVWPPLLIYDRDVALQWGSAGTLVASSLGEALLAAGSCGQAPSGRTVIMLSSTDDQSVPPVASGGQLRLLASIHSPLAAAESCVVAGYPPALSGRRTFVNMQGAISRLQLSSPITLRDLVLYNLAPGGTYPLPGVSEDGSVEALPPAPQLQGADAPWANSSLPLWYFQCA</sequence>
<dbReference type="Gene3D" id="1.10.510.10">
    <property type="entry name" value="Transferase(Phosphotransferase) domain 1"/>
    <property type="match status" value="1"/>
</dbReference>
<accession>A0A2J7ZLW5</accession>
<keyword evidence="5" id="KW-1185">Reference proteome</keyword>
<proteinExistence type="predicted"/>
<dbReference type="InterPro" id="IPR000719">
    <property type="entry name" value="Prot_kinase_dom"/>
</dbReference>
<feature type="compositionally biased region" description="Low complexity" evidence="2">
    <location>
        <begin position="937"/>
        <end position="955"/>
    </location>
</feature>
<dbReference type="Pfam" id="PF07714">
    <property type="entry name" value="PK_Tyr_Ser-Thr"/>
    <property type="match status" value="1"/>
</dbReference>
<feature type="region of interest" description="Disordered" evidence="2">
    <location>
        <begin position="1172"/>
        <end position="1200"/>
    </location>
</feature>
<dbReference type="InterPro" id="IPR051681">
    <property type="entry name" value="Ser/Thr_Kinases-Pseudokinases"/>
</dbReference>
<keyword evidence="1" id="KW-0547">Nucleotide-binding</keyword>
<feature type="compositionally biased region" description="Low complexity" evidence="2">
    <location>
        <begin position="1597"/>
        <end position="1626"/>
    </location>
</feature>
<feature type="compositionally biased region" description="Gly residues" evidence="2">
    <location>
        <begin position="959"/>
        <end position="970"/>
    </location>
</feature>
<dbReference type="InterPro" id="IPR011009">
    <property type="entry name" value="Kinase-like_dom_sf"/>
</dbReference>
<dbReference type="InterPro" id="IPR001245">
    <property type="entry name" value="Ser-Thr/Tyr_kinase_cat_dom"/>
</dbReference>
<evidence type="ECO:0000256" key="1">
    <source>
        <dbReference type="PROSITE-ProRule" id="PRU10141"/>
    </source>
</evidence>
<keyword evidence="1" id="KW-0067">ATP-binding</keyword>
<dbReference type="GO" id="GO:0004674">
    <property type="term" value="F:protein serine/threonine kinase activity"/>
    <property type="evidence" value="ECO:0007669"/>
    <property type="project" value="TreeGrafter"/>
</dbReference>
<gene>
    <name evidence="4" type="ORF">TSOC_012863</name>
</gene>
<feature type="region of interest" description="Disordered" evidence="2">
    <location>
        <begin position="861"/>
        <end position="976"/>
    </location>
</feature>
<dbReference type="OrthoDB" id="550519at2759"/>
<dbReference type="Gene3D" id="3.30.200.20">
    <property type="entry name" value="Phosphorylase Kinase, domain 1"/>
    <property type="match status" value="1"/>
</dbReference>
<reference evidence="4 5" key="1">
    <citation type="journal article" date="2017" name="Mol. Biol. Evol.">
        <title>The 4-celled Tetrabaena socialis nuclear genome reveals the essential components for genetic control of cell number at the origin of multicellularity in the volvocine lineage.</title>
        <authorList>
            <person name="Featherston J."/>
            <person name="Arakaki Y."/>
            <person name="Hanschen E.R."/>
            <person name="Ferris P.J."/>
            <person name="Michod R.E."/>
            <person name="Olson B.J.S.C."/>
            <person name="Nozaki H."/>
            <person name="Durand P.M."/>
        </authorList>
    </citation>
    <scope>NUCLEOTIDE SEQUENCE [LARGE SCALE GENOMIC DNA]</scope>
    <source>
        <strain evidence="4 5">NIES-571</strain>
    </source>
</reference>
<dbReference type="PROSITE" id="PS50011">
    <property type="entry name" value="PROTEIN_KINASE_DOM"/>
    <property type="match status" value="1"/>
</dbReference>
<keyword evidence="4" id="KW-0418">Kinase</keyword>
<feature type="compositionally biased region" description="Low complexity" evidence="2">
    <location>
        <begin position="868"/>
        <end position="880"/>
    </location>
</feature>
<feature type="compositionally biased region" description="Polar residues" evidence="2">
    <location>
        <begin position="78"/>
        <end position="90"/>
    </location>
</feature>
<dbReference type="PROSITE" id="PS00107">
    <property type="entry name" value="PROTEIN_KINASE_ATP"/>
    <property type="match status" value="1"/>
</dbReference>
<comment type="caution">
    <text evidence="4">The sequence shown here is derived from an EMBL/GenBank/DDBJ whole genome shotgun (WGS) entry which is preliminary data.</text>
</comment>
<name>A0A2J7ZLW5_9CHLO</name>
<keyword evidence="4" id="KW-0808">Transferase</keyword>
<feature type="non-terminal residue" evidence="4">
    <location>
        <position position="2503"/>
    </location>
</feature>
<evidence type="ECO:0000313" key="5">
    <source>
        <dbReference type="Proteomes" id="UP000236333"/>
    </source>
</evidence>
<dbReference type="PANTHER" id="PTHR44329">
    <property type="entry name" value="SERINE/THREONINE-PROTEIN KINASE TNNI3K-RELATED"/>
    <property type="match status" value="1"/>
</dbReference>